<organism evidence="4">
    <name type="scientific">freshwater metagenome</name>
    <dbReference type="NCBI Taxonomy" id="449393"/>
    <lineage>
        <taxon>unclassified sequences</taxon>
        <taxon>metagenomes</taxon>
        <taxon>ecological metagenomes</taxon>
    </lineage>
</organism>
<reference evidence="4" key="1">
    <citation type="submission" date="2020-05" db="EMBL/GenBank/DDBJ databases">
        <authorList>
            <person name="Chiriac C."/>
            <person name="Salcher M."/>
            <person name="Ghai R."/>
            <person name="Kavagutti S V."/>
        </authorList>
    </citation>
    <scope>NUCLEOTIDE SEQUENCE</scope>
</reference>
<name>A0A6J7XYI4_9ZZZZ</name>
<feature type="domain" description="N-acetyltransferase" evidence="3">
    <location>
        <begin position="2"/>
        <end position="161"/>
    </location>
</feature>
<dbReference type="InterPro" id="IPR050680">
    <property type="entry name" value="YpeA/RimI_acetyltransf"/>
</dbReference>
<dbReference type="PANTHER" id="PTHR43420">
    <property type="entry name" value="ACETYLTRANSFERASE"/>
    <property type="match status" value="1"/>
</dbReference>
<dbReference type="AlphaFoldDB" id="A0A6J7XYI4"/>
<dbReference type="GO" id="GO:0016747">
    <property type="term" value="F:acyltransferase activity, transferring groups other than amino-acyl groups"/>
    <property type="evidence" value="ECO:0007669"/>
    <property type="project" value="InterPro"/>
</dbReference>
<evidence type="ECO:0000259" key="3">
    <source>
        <dbReference type="PROSITE" id="PS51186"/>
    </source>
</evidence>
<accession>A0A6J7XYI4</accession>
<gene>
    <name evidence="4" type="ORF">UFOPK3554_01191</name>
</gene>
<evidence type="ECO:0000256" key="1">
    <source>
        <dbReference type="ARBA" id="ARBA00022679"/>
    </source>
</evidence>
<dbReference type="PROSITE" id="PS51186">
    <property type="entry name" value="GNAT"/>
    <property type="match status" value="1"/>
</dbReference>
<dbReference type="CDD" id="cd04301">
    <property type="entry name" value="NAT_SF"/>
    <property type="match status" value="1"/>
</dbReference>
<dbReference type="SUPFAM" id="SSF55729">
    <property type="entry name" value="Acyl-CoA N-acyltransferases (Nat)"/>
    <property type="match status" value="1"/>
</dbReference>
<dbReference type="InterPro" id="IPR016181">
    <property type="entry name" value="Acyl_CoA_acyltransferase"/>
</dbReference>
<evidence type="ECO:0000313" key="4">
    <source>
        <dbReference type="EMBL" id="CAB5241027.1"/>
    </source>
</evidence>
<evidence type="ECO:0000256" key="2">
    <source>
        <dbReference type="ARBA" id="ARBA00023315"/>
    </source>
</evidence>
<keyword evidence="1" id="KW-0808">Transferase</keyword>
<dbReference type="EMBL" id="CAFBSG010000024">
    <property type="protein sequence ID" value="CAB5241027.1"/>
    <property type="molecule type" value="Genomic_DNA"/>
</dbReference>
<sequence length="163" mass="18571">MIKIKELTQDSWGRVRALRIAQLIESPESFSGNPEEESLREENYWREKFLTIRYLVAIDDDSDIALVAIENLEGDFGATCWIGWCWTDPDFRNQGILRTMISFIDANARANDWGVIGLGVWTDNEPAIKAYEKLGFVQMGDETPSTNHPGRAHQRMIRGLPAL</sequence>
<dbReference type="Pfam" id="PF00583">
    <property type="entry name" value="Acetyltransf_1"/>
    <property type="match status" value="1"/>
</dbReference>
<dbReference type="InterPro" id="IPR000182">
    <property type="entry name" value="GNAT_dom"/>
</dbReference>
<protein>
    <submittedName>
        <fullName evidence="4">Unannotated protein</fullName>
    </submittedName>
</protein>
<dbReference type="Gene3D" id="3.40.630.30">
    <property type="match status" value="1"/>
</dbReference>
<keyword evidence="2" id="KW-0012">Acyltransferase</keyword>
<proteinExistence type="predicted"/>